<name>A0ABY3SFG6_9BACL</name>
<dbReference type="Pfam" id="PF00395">
    <property type="entry name" value="SLH"/>
    <property type="match status" value="3"/>
</dbReference>
<evidence type="ECO:0000313" key="2">
    <source>
        <dbReference type="EMBL" id="UJF32763.1"/>
    </source>
</evidence>
<protein>
    <submittedName>
        <fullName evidence="2">S-layer homology domain-containing protein</fullName>
    </submittedName>
</protein>
<keyword evidence="3" id="KW-1185">Reference proteome</keyword>
<feature type="domain" description="SLH" evidence="1">
    <location>
        <begin position="109"/>
        <end position="165"/>
    </location>
</feature>
<sequence length="165" mass="17495">MLSAKHIIDGVSDTDFAPSQSVTRAQFAAMIVRAFDLHAAKTAAFTDVNSSDWFADAVAAAAENGIVNGTSDNTFSPNEQITREQMTAMIVRAYQAKYGKAASSSANQHSAFNDASSISAWAADDVTIAVSLGLLQGRDGNLFAPQDQTTRAESAQVLYNVISKQ</sequence>
<organism evidence="2 3">
    <name type="scientific">Paenibacillus hexagrammi</name>
    <dbReference type="NCBI Taxonomy" id="2908839"/>
    <lineage>
        <taxon>Bacteria</taxon>
        <taxon>Bacillati</taxon>
        <taxon>Bacillota</taxon>
        <taxon>Bacilli</taxon>
        <taxon>Bacillales</taxon>
        <taxon>Paenibacillaceae</taxon>
        <taxon>Paenibacillus</taxon>
    </lineage>
</organism>
<dbReference type="RefSeq" id="WP_235119106.1">
    <property type="nucleotide sequence ID" value="NZ_CP090978.1"/>
</dbReference>
<dbReference type="EMBL" id="CP090978">
    <property type="protein sequence ID" value="UJF32763.1"/>
    <property type="molecule type" value="Genomic_DNA"/>
</dbReference>
<evidence type="ECO:0000259" key="1">
    <source>
        <dbReference type="PROSITE" id="PS51272"/>
    </source>
</evidence>
<dbReference type="PANTHER" id="PTHR43308:SF5">
    <property type="entry name" value="S-LAYER PROTEIN _ PEPTIDOGLYCAN ENDO-BETA-N-ACETYLGLUCOSAMINIDASE"/>
    <property type="match status" value="1"/>
</dbReference>
<accession>A0ABY3SFG6</accession>
<feature type="domain" description="SLH" evidence="1">
    <location>
        <begin position="1"/>
        <end position="40"/>
    </location>
</feature>
<dbReference type="PROSITE" id="PS51272">
    <property type="entry name" value="SLH"/>
    <property type="match status" value="3"/>
</dbReference>
<dbReference type="Proteomes" id="UP001649230">
    <property type="component" value="Chromosome"/>
</dbReference>
<gene>
    <name evidence="2" type="ORF">L0M14_24750</name>
</gene>
<proteinExistence type="predicted"/>
<dbReference type="PANTHER" id="PTHR43308">
    <property type="entry name" value="OUTER MEMBRANE PROTEIN ALPHA-RELATED"/>
    <property type="match status" value="1"/>
</dbReference>
<feature type="domain" description="SLH" evidence="1">
    <location>
        <begin position="41"/>
        <end position="104"/>
    </location>
</feature>
<reference evidence="2 3" key="1">
    <citation type="journal article" date="2024" name="Int. J. Syst. Evol. Microbiol.">
        <title>Paenibacillus hexagrammi sp. nov., a novel bacterium isolated from the gut content of Hexagrammos agrammus.</title>
        <authorList>
            <person name="Jung H.K."/>
            <person name="Kim D.G."/>
            <person name="Zin H."/>
            <person name="Park J."/>
            <person name="Jung H."/>
            <person name="Kim Y.O."/>
            <person name="Kong H.J."/>
            <person name="Kim J.W."/>
            <person name="Kim Y.S."/>
        </authorList>
    </citation>
    <scope>NUCLEOTIDE SEQUENCE [LARGE SCALE GENOMIC DNA]</scope>
    <source>
        <strain evidence="2 3">YPD9-1</strain>
    </source>
</reference>
<dbReference type="InterPro" id="IPR051465">
    <property type="entry name" value="Cell_Envelope_Struct_Comp"/>
</dbReference>
<evidence type="ECO:0000313" key="3">
    <source>
        <dbReference type="Proteomes" id="UP001649230"/>
    </source>
</evidence>
<dbReference type="InterPro" id="IPR001119">
    <property type="entry name" value="SLH_dom"/>
</dbReference>